<dbReference type="InterPro" id="IPR000330">
    <property type="entry name" value="SNF2_N"/>
</dbReference>
<dbReference type="GO" id="GO:0016887">
    <property type="term" value="F:ATP hydrolysis activity"/>
    <property type="evidence" value="ECO:0007669"/>
    <property type="project" value="TreeGrafter"/>
</dbReference>
<evidence type="ECO:0000256" key="10">
    <source>
        <dbReference type="PIRSR" id="PIRSR619791-2"/>
    </source>
</evidence>
<keyword evidence="3" id="KW-0547">Nucleotide-binding</keyword>
<organism evidence="15">
    <name type="scientific">Notodromas monacha</name>
    <dbReference type="NCBI Taxonomy" id="399045"/>
    <lineage>
        <taxon>Eukaryota</taxon>
        <taxon>Metazoa</taxon>
        <taxon>Ecdysozoa</taxon>
        <taxon>Arthropoda</taxon>
        <taxon>Crustacea</taxon>
        <taxon>Oligostraca</taxon>
        <taxon>Ostracoda</taxon>
        <taxon>Podocopa</taxon>
        <taxon>Podocopida</taxon>
        <taxon>Cypridocopina</taxon>
        <taxon>Cypridoidea</taxon>
        <taxon>Cyprididae</taxon>
        <taxon>Notodromas</taxon>
    </lineage>
</organism>
<gene>
    <name evidence="15" type="ORF">NMOB1V02_LOCUS9811</name>
</gene>
<dbReference type="Gene3D" id="3.40.50.10810">
    <property type="entry name" value="Tandem AAA-ATPase domain"/>
    <property type="match status" value="1"/>
</dbReference>
<sequence length="2516" mass="285566">MWPVEIIAYPEIRVSLDALKTTPLKTSNAHAVKKLPPSMSSQARLKNGSLNRGTKGKKCVGKSRKSVPFSERKRRSAVSKTDQVEPENPTEVVNKRPEPIKKKAAVLLHTLSHISGSSRDTFQCELDPIIPVTESCSPKFDINAPSWLKDDLSISACQSAIKDAIFSLPEAISDAEVIVSSFYSNVSEIICEEIPVTSPLCSPAEQTRRRGQTKTLRKRGKLPALEETELDARIQEIESRGISVDRKLVKRPEPTRPKTSWDFVLEEMLWISNEISSERKWKISTAKKVAKAIQRQFQQKDVLKLKAIRDEENKRKRAAAALARIMRDFWTNMGKLVEHRTKVIVEGKRRRALDWHLNYVVDQTEKLSSMMAESLTTDSPRLPLLVGGASEELEARIDRDENVEDSVNNQESTLCMKPEKAATREERDIYSEVKARTPSPFLLKHTLREYQHIGLDWLVTLYERNLNGILADEMGLGKTIQTIALLAHLACVEGNWGPHLIVVPTSVLLNWEQEMLKWLPGLKLLTYYGTQKERKQKRAGWTKRDAFHVCITSYQLILQDHVVFRRKKWRYLILDEAHNIKNFKSQRWQVLLHFHSERRLLLTGTPLQNNLLELWSLMHFLMPQVFQSHSEFREWFSDPVSGMIDGSQRYNASVIRRLHKVLRPFLLRRLKSEVEKQLPRKHEHVVMCRLSKRQQFLYEDYMSRSKTRDTLDKGNLLSVINVLMQLRKVCNHPNLFEERPVVSPLLCDPLFISMPSLITDDLLAQSAKNGLYLPGLGIESLVDSRHYSSWDATATTKVMPSSLESLLKKRRPVLRPTQNHSGTRLRLRFGKSMDFGEVMKPCKVDSSLVEDEQVMAATPGQMQAKQRGEFRERVSASEDYLNVQFCPLFRQGKQKQSSEAKELYPKSDLEMRNGALFLGDEKVLPTFWQRRNVLPDSEAVCIAVVPLPFPSGPIKRYEVKQETQACGPQMKCLQSVTELPTVISPKRRAGLGNQPTKSFVVNNWVWKAVNRERSVFQCIKKADCQDLVTRPEKPKSGNSEKPEDEERLLKLPATVSAGLDNGDKPANGGKPKYPEVLEETELDKLNSDWYPNQRLARRAKILANKANTSQSKRKLPAAAKKGRVGVPTRPAVKLARKRKTVSSNTQSTKFAINNSKPVPLFRLPECYVRRIGKEYWTWMRSVTNYERLRYMQPMMFAWDTLLACNVAQCPAKRAFLTRLYQGVNVFIDANYELNRARSQMLEVPVSGLRPGYVGGLEACYWAMRCGQSQLAGLCKSPVQVQRDMQEMLAKFSIYVPPVIPVAPVSLQLSHPGCRRRLKDSAFLHRLRCVLTGQPGFRSQLAGLCKSPVRVQRDMQEMLAKFRPTASANFLRRKNVADATHNCPVGPKAQAPSLLFPELRLIEYDCGKLQALAQLLRKLKQDKHRVLIFTQMSRVLDVLEAFLNFHGYRYLRLDGATKVDDRQTMMQEFNENPSIFCFILSTRSGGIGVNLTGADTVIFYDSDWNPTMDAQAQDRCHRIGQTRDVHIYSDWNPTMDAQAQDRCHRIGQTRDVHIYRLISERTVEENILRKANQKRLMVDLAIENGNFTTAHFKMNTIHDLFSVRGVEESVSEALLGGPEMPVKDADRNALEAALLSAEDYVDAQAATCAYKEVELDLTLDHDPDVEVEHVCCLNFVGKLQALAQLLRKLKQDKHRVLIFTQMSRVLDVLEAFLNFHGYRYLRLDGATKVDDRQTMMQEFNENPSIFCFILSTRSGGIGVNLTGADTVIFYDSDWNPTMDAQAQDRCHRIGQTRDVHIYRLISERTVEENILRKANQKRLMVDLAIENGNFTTAHFKMNTIHDLFSVRGVEESVSEALLGGPEMPVKDADRNALEAALLSAEDYVDAQAATCAYKEVELDLTLDHDPDVEVEHVSRQELTPVETYALKCVEKDMSQWTEEQILCAEQEIEKQKKEWEQNHLNALHRSMPEKLAKPVSSAKVRSAAETPVSQVSTSSPFSKKTEKPSRFSSRNKACEKPEAKPCSYLPGMEPFDPTEEEEEEQPRTTKRRTRDDDDSSLSNKNKPNRKRLLSSSLLISPTKRRKKLEPRSDALKSKNKSGKRRKSEPVSVGQDKFVMCKAPPPVIVVGGGGGGGGRGSVSSSSCSSSSSSSSSSLSRSPKTKASSAAAQRQRSNKSAINACTARTRSGGGVAINLWTLDVDPVLPGIRPVAKMNTSATDVQAADKSHCCEGENDRDCLPLSISKKDYFYGKHYVNCLEFKRSCPVILEGCRMGRREQTNAVTPVLDLSLSYGSSYAEENALRNYARDTCHLPEYTDKCSACEPFCYGPNCLPFGAPPHCFSSGDNLRMMQEPSLFAFQVVKSKAHNRLATDLRYMNPHWNCEKVFQEAKKILIGLYNHIIISEYLPALLAPSTLDKYGLRPARLYRYDYDPYVNPGVWNPFGQAAFRFGHSKVPDYTLLLDYDFKVLEKDPYWHWFERPERLIGAETVNWIVLGASQQPSLRTDEWVSTQVSQLMFNMP</sequence>
<proteinExistence type="inferred from homology"/>
<dbReference type="Gene3D" id="3.40.50.300">
    <property type="entry name" value="P-loop containing nucleotide triphosphate hydrolases"/>
    <property type="match status" value="3"/>
</dbReference>
<dbReference type="GO" id="GO:0003677">
    <property type="term" value="F:DNA binding"/>
    <property type="evidence" value="ECO:0007669"/>
    <property type="project" value="UniProtKB-KW"/>
</dbReference>
<keyword evidence="16" id="KW-1185">Reference proteome</keyword>
<dbReference type="SMART" id="SM00487">
    <property type="entry name" value="DEXDc"/>
    <property type="match status" value="1"/>
</dbReference>
<evidence type="ECO:0000256" key="5">
    <source>
        <dbReference type="ARBA" id="ARBA00022806"/>
    </source>
</evidence>
<evidence type="ECO:0000256" key="6">
    <source>
        <dbReference type="ARBA" id="ARBA00022840"/>
    </source>
</evidence>
<dbReference type="InterPro" id="IPR014001">
    <property type="entry name" value="Helicase_ATP-bd"/>
</dbReference>
<feature type="region of interest" description="Disordered" evidence="11">
    <location>
        <begin position="37"/>
        <end position="96"/>
    </location>
</feature>
<dbReference type="InterPro" id="IPR014012">
    <property type="entry name" value="HSA_dom"/>
</dbReference>
<dbReference type="OrthoDB" id="372624at2759"/>
<dbReference type="EMBL" id="CAJPEX010003562">
    <property type="protein sequence ID" value="CAG0922333.1"/>
    <property type="molecule type" value="Genomic_DNA"/>
</dbReference>
<evidence type="ECO:0000256" key="7">
    <source>
        <dbReference type="ARBA" id="ARBA00022853"/>
    </source>
</evidence>
<dbReference type="InterPro" id="IPR010255">
    <property type="entry name" value="Haem_peroxidase_sf"/>
</dbReference>
<dbReference type="SMART" id="SM00573">
    <property type="entry name" value="HSA"/>
    <property type="match status" value="1"/>
</dbReference>
<evidence type="ECO:0000256" key="2">
    <source>
        <dbReference type="ARBA" id="ARBA00009220"/>
    </source>
</evidence>
<feature type="compositionally biased region" description="Polar residues" evidence="11">
    <location>
        <begin position="1986"/>
        <end position="1997"/>
    </location>
</feature>
<dbReference type="Gene3D" id="1.20.120.850">
    <property type="entry name" value="SWI2/SNF2 ATPases, N-terminal domain"/>
    <property type="match status" value="1"/>
</dbReference>
<dbReference type="PROSITE" id="PS50292">
    <property type="entry name" value="PEROXIDASE_3"/>
    <property type="match status" value="1"/>
</dbReference>
<dbReference type="PROSITE" id="PS51204">
    <property type="entry name" value="HSA"/>
    <property type="match status" value="1"/>
</dbReference>
<dbReference type="PROSITE" id="PS51192">
    <property type="entry name" value="HELICASE_ATP_BIND_1"/>
    <property type="match status" value="1"/>
</dbReference>
<name>A0A7R9BX84_9CRUS</name>
<dbReference type="PROSITE" id="PS51194">
    <property type="entry name" value="HELICASE_CTER"/>
    <property type="match status" value="2"/>
</dbReference>
<comment type="subcellular location">
    <subcellularLocation>
        <location evidence="1">Nucleus</location>
    </subcellularLocation>
</comment>
<dbReference type="GO" id="GO:0004601">
    <property type="term" value="F:peroxidase activity"/>
    <property type="evidence" value="ECO:0007669"/>
    <property type="project" value="InterPro"/>
</dbReference>
<dbReference type="SMART" id="SM00490">
    <property type="entry name" value="HELICc"/>
    <property type="match status" value="2"/>
</dbReference>
<dbReference type="InterPro" id="IPR049730">
    <property type="entry name" value="SNF2/RAD54-like_C"/>
</dbReference>
<evidence type="ECO:0000256" key="9">
    <source>
        <dbReference type="ARBA" id="ARBA00023242"/>
    </source>
</evidence>
<feature type="compositionally biased region" description="Gly residues" evidence="11">
    <location>
        <begin position="2124"/>
        <end position="2134"/>
    </location>
</feature>
<dbReference type="EMBL" id="OA885599">
    <property type="protein sequence ID" value="CAD7282181.1"/>
    <property type="molecule type" value="Genomic_DNA"/>
</dbReference>
<dbReference type="Gene3D" id="1.10.640.10">
    <property type="entry name" value="Haem peroxidase domain superfamily, animal type"/>
    <property type="match status" value="1"/>
</dbReference>
<dbReference type="GO" id="GO:0004386">
    <property type="term" value="F:helicase activity"/>
    <property type="evidence" value="ECO:0007669"/>
    <property type="project" value="UniProtKB-KW"/>
</dbReference>
<dbReference type="FunFam" id="3.40.50.10810:FF:000005">
    <property type="entry name" value="Photoperiod-independent early flowering 1"/>
    <property type="match status" value="1"/>
</dbReference>
<protein>
    <submittedName>
        <fullName evidence="15">Uncharacterized protein</fullName>
    </submittedName>
</protein>
<dbReference type="CDD" id="cd18003">
    <property type="entry name" value="DEXQc_SRCAP"/>
    <property type="match status" value="1"/>
</dbReference>
<feature type="compositionally biased region" description="Low complexity" evidence="11">
    <location>
        <begin position="2135"/>
        <end position="2174"/>
    </location>
</feature>
<reference evidence="15" key="1">
    <citation type="submission" date="2020-11" db="EMBL/GenBank/DDBJ databases">
        <authorList>
            <person name="Tran Van P."/>
        </authorList>
    </citation>
    <scope>NUCLEOTIDE SEQUENCE</scope>
</reference>
<feature type="compositionally biased region" description="Basic residues" evidence="11">
    <location>
        <begin position="2092"/>
        <end position="2101"/>
    </location>
</feature>
<feature type="binding site" description="axial binding residue" evidence="10">
    <location>
        <position position="2447"/>
    </location>
    <ligand>
        <name>heme b</name>
        <dbReference type="ChEBI" id="CHEBI:60344"/>
    </ligand>
    <ligandPart>
        <name>Fe</name>
        <dbReference type="ChEBI" id="CHEBI:18248"/>
    </ligandPart>
</feature>
<comment type="similarity">
    <text evidence="2">Belongs to the SNF2/RAD54 helicase family. SWR1 subfamily.</text>
</comment>
<evidence type="ECO:0000313" key="15">
    <source>
        <dbReference type="EMBL" id="CAD7282181.1"/>
    </source>
</evidence>
<evidence type="ECO:0000313" key="16">
    <source>
        <dbReference type="Proteomes" id="UP000678499"/>
    </source>
</evidence>
<dbReference type="GO" id="GO:0006979">
    <property type="term" value="P:response to oxidative stress"/>
    <property type="evidence" value="ECO:0007669"/>
    <property type="project" value="InterPro"/>
</dbReference>
<feature type="domain" description="Helicase ATP-binding" evidence="12">
    <location>
        <begin position="459"/>
        <end position="624"/>
    </location>
</feature>
<feature type="compositionally biased region" description="Basic residues" evidence="11">
    <location>
        <begin position="54"/>
        <end position="65"/>
    </location>
</feature>
<dbReference type="GO" id="GO:0046872">
    <property type="term" value="F:metal ion binding"/>
    <property type="evidence" value="ECO:0007669"/>
    <property type="project" value="UniProtKB-KW"/>
</dbReference>
<dbReference type="InterPro" id="IPR027417">
    <property type="entry name" value="P-loop_NTPase"/>
</dbReference>
<dbReference type="PANTHER" id="PTHR45685:SF1">
    <property type="entry name" value="HELICASE SRCAP"/>
    <property type="match status" value="1"/>
</dbReference>
<dbReference type="Proteomes" id="UP000678499">
    <property type="component" value="Unassembled WGS sequence"/>
</dbReference>
<dbReference type="InterPro" id="IPR019791">
    <property type="entry name" value="Haem_peroxidase_animal"/>
</dbReference>
<evidence type="ECO:0000256" key="4">
    <source>
        <dbReference type="ARBA" id="ARBA00022801"/>
    </source>
</evidence>
<keyword evidence="5" id="KW-0347">Helicase</keyword>
<feature type="region of interest" description="Disordered" evidence="11">
    <location>
        <begin position="1963"/>
        <end position="2111"/>
    </location>
</feature>
<dbReference type="InterPro" id="IPR050520">
    <property type="entry name" value="INO80/SWR1_helicase"/>
</dbReference>
<feature type="domain" description="Helicase C-terminal" evidence="13">
    <location>
        <begin position="1680"/>
        <end position="1840"/>
    </location>
</feature>
<dbReference type="GO" id="GO:0000812">
    <property type="term" value="C:Swr1 complex"/>
    <property type="evidence" value="ECO:0007669"/>
    <property type="project" value="TreeGrafter"/>
</dbReference>
<dbReference type="Pfam" id="PF03098">
    <property type="entry name" value="An_peroxidase"/>
    <property type="match status" value="1"/>
</dbReference>
<keyword evidence="10" id="KW-0408">Iron</keyword>
<accession>A0A7R9BX84</accession>
<dbReference type="Pfam" id="PF00271">
    <property type="entry name" value="Helicase_C"/>
    <property type="match status" value="2"/>
</dbReference>
<dbReference type="GO" id="GO:0020037">
    <property type="term" value="F:heme binding"/>
    <property type="evidence" value="ECO:0007669"/>
    <property type="project" value="InterPro"/>
</dbReference>
<keyword evidence="10" id="KW-0349">Heme</keyword>
<evidence type="ECO:0000259" key="12">
    <source>
        <dbReference type="PROSITE" id="PS51192"/>
    </source>
</evidence>
<dbReference type="Pfam" id="PF00176">
    <property type="entry name" value="SNF2-rel_dom"/>
    <property type="match status" value="1"/>
</dbReference>
<keyword evidence="10" id="KW-0479">Metal-binding</keyword>
<dbReference type="SUPFAM" id="SSF52540">
    <property type="entry name" value="P-loop containing nucleoside triphosphate hydrolases"/>
    <property type="match status" value="5"/>
</dbReference>
<evidence type="ECO:0000259" key="13">
    <source>
        <dbReference type="PROSITE" id="PS51194"/>
    </source>
</evidence>
<keyword evidence="6" id="KW-0067">ATP-binding</keyword>
<dbReference type="CDD" id="cd18793">
    <property type="entry name" value="SF2_C_SNF"/>
    <property type="match status" value="2"/>
</dbReference>
<evidence type="ECO:0000259" key="14">
    <source>
        <dbReference type="PROSITE" id="PS51204"/>
    </source>
</evidence>
<dbReference type="GO" id="GO:0005524">
    <property type="term" value="F:ATP binding"/>
    <property type="evidence" value="ECO:0007669"/>
    <property type="project" value="UniProtKB-KW"/>
</dbReference>
<evidence type="ECO:0000256" key="11">
    <source>
        <dbReference type="SAM" id="MobiDB-lite"/>
    </source>
</evidence>
<dbReference type="PANTHER" id="PTHR45685">
    <property type="entry name" value="HELICASE SRCAP-RELATED"/>
    <property type="match status" value="1"/>
</dbReference>
<keyword evidence="8" id="KW-0238">DNA-binding</keyword>
<dbReference type="InterPro" id="IPR037120">
    <property type="entry name" value="Haem_peroxidase_sf_animal"/>
</dbReference>
<keyword evidence="7" id="KW-0156">Chromatin regulator</keyword>
<dbReference type="PRINTS" id="PR00457">
    <property type="entry name" value="ANPEROXIDASE"/>
</dbReference>
<feature type="domain" description="HSA" evidence="14">
    <location>
        <begin position="248"/>
        <end position="321"/>
    </location>
</feature>
<dbReference type="InterPro" id="IPR038718">
    <property type="entry name" value="SNF2-like_sf"/>
</dbReference>
<dbReference type="InterPro" id="IPR001650">
    <property type="entry name" value="Helicase_C-like"/>
</dbReference>
<keyword evidence="4" id="KW-0378">Hydrolase</keyword>
<evidence type="ECO:0000256" key="8">
    <source>
        <dbReference type="ARBA" id="ARBA00023125"/>
    </source>
</evidence>
<dbReference type="GO" id="GO:0042393">
    <property type="term" value="F:histone binding"/>
    <property type="evidence" value="ECO:0007669"/>
    <property type="project" value="TreeGrafter"/>
</dbReference>
<feature type="compositionally biased region" description="Polar residues" evidence="11">
    <location>
        <begin position="38"/>
        <end position="52"/>
    </location>
</feature>
<dbReference type="SUPFAM" id="SSF48113">
    <property type="entry name" value="Heme-dependent peroxidases"/>
    <property type="match status" value="1"/>
</dbReference>
<dbReference type="Pfam" id="PF07529">
    <property type="entry name" value="HSA"/>
    <property type="match status" value="1"/>
</dbReference>
<feature type="domain" description="Helicase C-terminal" evidence="13">
    <location>
        <begin position="1410"/>
        <end position="1568"/>
    </location>
</feature>
<evidence type="ECO:0000256" key="3">
    <source>
        <dbReference type="ARBA" id="ARBA00022741"/>
    </source>
</evidence>
<evidence type="ECO:0000256" key="1">
    <source>
        <dbReference type="ARBA" id="ARBA00004123"/>
    </source>
</evidence>
<dbReference type="GO" id="GO:0006338">
    <property type="term" value="P:chromatin remodeling"/>
    <property type="evidence" value="ECO:0007669"/>
    <property type="project" value="TreeGrafter"/>
</dbReference>
<feature type="region of interest" description="Disordered" evidence="11">
    <location>
        <begin position="2123"/>
        <end position="2178"/>
    </location>
</feature>
<keyword evidence="9" id="KW-0539">Nucleus</keyword>